<evidence type="ECO:0000256" key="4">
    <source>
        <dbReference type="ARBA" id="ARBA00022801"/>
    </source>
</evidence>
<dbReference type="NCBIfam" id="NF006112">
    <property type="entry name" value="PRK08262.1-3"/>
    <property type="match status" value="1"/>
</dbReference>
<comment type="caution">
    <text evidence="7">The sequence shown here is derived from an EMBL/GenBank/DDBJ whole genome shotgun (WGS) entry which is preliminary data.</text>
</comment>
<evidence type="ECO:0000256" key="2">
    <source>
        <dbReference type="ARBA" id="ARBA00022670"/>
    </source>
</evidence>
<dbReference type="AlphaFoldDB" id="A0A1L9B6E6"/>
<evidence type="ECO:0000313" key="8">
    <source>
        <dbReference type="Proteomes" id="UP000182229"/>
    </source>
</evidence>
<dbReference type="Pfam" id="PF01546">
    <property type="entry name" value="Peptidase_M20"/>
    <property type="match status" value="1"/>
</dbReference>
<organism evidence="7 8">
    <name type="scientific">Cystobacter ferrugineus</name>
    <dbReference type="NCBI Taxonomy" id="83449"/>
    <lineage>
        <taxon>Bacteria</taxon>
        <taxon>Pseudomonadati</taxon>
        <taxon>Myxococcota</taxon>
        <taxon>Myxococcia</taxon>
        <taxon>Myxococcales</taxon>
        <taxon>Cystobacterineae</taxon>
        <taxon>Archangiaceae</taxon>
        <taxon>Cystobacter</taxon>
    </lineage>
</organism>
<keyword evidence="2" id="KW-0645">Protease</keyword>
<reference evidence="7 8" key="2">
    <citation type="submission" date="2016-12" db="EMBL/GenBank/DDBJ databases">
        <title>Draft Genome Sequence of Cystobacter ferrugineus Strain Cbfe23.</title>
        <authorList>
            <person name="Akbar S."/>
            <person name="Dowd S.E."/>
            <person name="Stevens D.C."/>
        </authorList>
    </citation>
    <scope>NUCLEOTIDE SEQUENCE [LARGE SCALE GENOMIC DNA]</scope>
    <source>
        <strain evidence="7 8">Cbfe23</strain>
    </source>
</reference>
<evidence type="ECO:0000259" key="6">
    <source>
        <dbReference type="Pfam" id="PF07687"/>
    </source>
</evidence>
<keyword evidence="3" id="KW-0479">Metal-binding</keyword>
<name>A0A1L9B6E6_9BACT</name>
<accession>A0A1L9B6E6</accession>
<evidence type="ECO:0000256" key="5">
    <source>
        <dbReference type="ARBA" id="ARBA00022833"/>
    </source>
</evidence>
<dbReference type="Gene3D" id="3.30.70.360">
    <property type="match status" value="1"/>
</dbReference>
<dbReference type="InterPro" id="IPR011650">
    <property type="entry name" value="Peptidase_M20_dimer"/>
</dbReference>
<feature type="domain" description="Peptidase M20 dimerisation" evidence="6">
    <location>
        <begin position="242"/>
        <end position="387"/>
    </location>
</feature>
<dbReference type="InterPro" id="IPR036264">
    <property type="entry name" value="Bact_exopeptidase_dim_dom"/>
</dbReference>
<dbReference type="Pfam" id="PF07687">
    <property type="entry name" value="M20_dimer"/>
    <property type="match status" value="1"/>
</dbReference>
<dbReference type="Gene3D" id="3.40.630.10">
    <property type="entry name" value="Zn peptidases"/>
    <property type="match status" value="1"/>
</dbReference>
<proteinExistence type="inferred from homology"/>
<evidence type="ECO:0000256" key="3">
    <source>
        <dbReference type="ARBA" id="ARBA00022723"/>
    </source>
</evidence>
<dbReference type="InterPro" id="IPR002933">
    <property type="entry name" value="Peptidase_M20"/>
</dbReference>
<dbReference type="GO" id="GO:0046872">
    <property type="term" value="F:metal ion binding"/>
    <property type="evidence" value="ECO:0007669"/>
    <property type="project" value="UniProtKB-KW"/>
</dbReference>
<dbReference type="GO" id="GO:0008233">
    <property type="term" value="F:peptidase activity"/>
    <property type="evidence" value="ECO:0007669"/>
    <property type="project" value="UniProtKB-KW"/>
</dbReference>
<dbReference type="PANTHER" id="PTHR45962">
    <property type="entry name" value="N-FATTY-ACYL-AMINO ACID SYNTHASE/HYDROLASE PM20D1"/>
    <property type="match status" value="1"/>
</dbReference>
<gene>
    <name evidence="7" type="ORF">BON30_26975</name>
</gene>
<evidence type="ECO:0000256" key="1">
    <source>
        <dbReference type="ARBA" id="ARBA00006247"/>
    </source>
</evidence>
<keyword evidence="4" id="KW-0378">Hydrolase</keyword>
<dbReference type="OrthoDB" id="9809784at2"/>
<dbReference type="RefSeq" id="WP_071901294.1">
    <property type="nucleotide sequence ID" value="NZ_MPIN01000007.1"/>
</dbReference>
<dbReference type="SUPFAM" id="SSF53187">
    <property type="entry name" value="Zn-dependent exopeptidases"/>
    <property type="match status" value="1"/>
</dbReference>
<keyword evidence="8" id="KW-1185">Reference proteome</keyword>
<evidence type="ECO:0000313" key="7">
    <source>
        <dbReference type="EMBL" id="OJH37824.1"/>
    </source>
</evidence>
<dbReference type="GO" id="GO:0006508">
    <property type="term" value="P:proteolysis"/>
    <property type="evidence" value="ECO:0007669"/>
    <property type="project" value="UniProtKB-KW"/>
</dbReference>
<dbReference type="Proteomes" id="UP000182229">
    <property type="component" value="Unassembled WGS sequence"/>
</dbReference>
<reference evidence="8" key="1">
    <citation type="submission" date="2016-11" db="EMBL/GenBank/DDBJ databases">
        <authorList>
            <person name="Shukria A."/>
            <person name="Stevens D.C."/>
        </authorList>
    </citation>
    <scope>NUCLEOTIDE SEQUENCE [LARGE SCALE GENOMIC DNA]</scope>
    <source>
        <strain evidence="8">Cbfe23</strain>
    </source>
</reference>
<dbReference type="STRING" id="83449.BON30_26975"/>
<keyword evidence="5" id="KW-0862">Zinc</keyword>
<sequence>MRSLARIGLGAGGALVLLAAVIGVRTARLEAPAAAALDGGPLAAPVTVDVDAAAQRLSQAIRFRTVSHQDKAEDQPAEWDRLHAWLVSAYPAAHAAMTREVISGHTLIYTWKGSDPTLAPIVLMAHQDVVPVTSGTEKDWRHPPFDGVVAEGAVWGRGAIDDKGSLITLFEGAELLATQGFTPRRTVLIVSSHDEEARGQGAPAAAEWMKARGLKAEFVLDEGMAVISDNPITGGAVVLIGIAEKGYGTLNVVARALGGHSSSPPKDAGGAVLLSRAVVAIAEHPFPLEFKGPGAALLETLAPSGPWALRMAVANRWLFEPLIIQQVAATPTGAALLHTTIAPTMLRGSPKENVLPQDATAWINYRIAPGDTSDKVLAHARAAVGDLPVELSWEKTPDEPTPISSTRSRGWNVLAALAGEMSRAPVSPGLVTAATDSRSLQSVATDVYRFQPMNLSLSSLQMIHGTNEHLTLENLEFAVQFYARLIATAAR</sequence>
<protein>
    <submittedName>
        <fullName evidence="7">Peptidase M20</fullName>
    </submittedName>
</protein>
<dbReference type="InterPro" id="IPR047177">
    <property type="entry name" value="Pept_M20A"/>
</dbReference>
<dbReference type="PANTHER" id="PTHR45962:SF1">
    <property type="entry name" value="N-FATTY-ACYL-AMINO ACID SYNTHASE_HYDROLASE PM20D1"/>
    <property type="match status" value="1"/>
</dbReference>
<comment type="similarity">
    <text evidence="1">Belongs to the peptidase M20A family.</text>
</comment>
<dbReference type="SUPFAM" id="SSF55031">
    <property type="entry name" value="Bacterial exopeptidase dimerisation domain"/>
    <property type="match status" value="1"/>
</dbReference>
<dbReference type="EMBL" id="MPIN01000007">
    <property type="protein sequence ID" value="OJH37824.1"/>
    <property type="molecule type" value="Genomic_DNA"/>
</dbReference>
<dbReference type="Gene3D" id="1.10.150.900">
    <property type="match status" value="1"/>
</dbReference>